<sequence length="293" mass="33500">MAAEYNKAEADFFIVALKEEARSVLWKVGSNTDPETLVKGVMEDLQALARSNDGTDTRTDEEIWIQVRERLLKAAYETRPHCIRCGECCSNGSPTLLAEDIALFRNDTLKPADIVTIRCGEPVYSNREEKADTAQAEMIKIRENAGEKTCAFYQKWDKSCSIYESRPQQCHKQECWNPEASEEFVESARLDRKILLEAVPPLWELIKRHEERCSHDEFARSMARLSATKGQTVEEVLEMLRFDYHVREFIAENFGLAPESLEFFLGRPLSAFLGLYGLKLEEEDGSFILSPVE</sequence>
<proteinExistence type="predicted"/>
<protein>
    <submittedName>
        <fullName evidence="1">YkgJ family cysteine cluster protein</fullName>
    </submittedName>
</protein>
<dbReference type="Pfam" id="PF03692">
    <property type="entry name" value="CxxCxxCC"/>
    <property type="match status" value="1"/>
</dbReference>
<dbReference type="InterPro" id="IPR005358">
    <property type="entry name" value="Puta_zinc/iron-chelating_dom"/>
</dbReference>
<dbReference type="PANTHER" id="PTHR35866:SF1">
    <property type="entry name" value="YKGJ FAMILY CYSTEINE CLUSTER PROTEIN"/>
    <property type="match status" value="1"/>
</dbReference>
<name>A0A9D6Z372_9BACT</name>
<dbReference type="AlphaFoldDB" id="A0A9D6Z372"/>
<dbReference type="Proteomes" id="UP000807825">
    <property type="component" value="Unassembled WGS sequence"/>
</dbReference>
<gene>
    <name evidence="1" type="ORF">HY912_08745</name>
</gene>
<dbReference type="EMBL" id="JACRDE010000234">
    <property type="protein sequence ID" value="MBI5249569.1"/>
    <property type="molecule type" value="Genomic_DNA"/>
</dbReference>
<comment type="caution">
    <text evidence="1">The sequence shown here is derived from an EMBL/GenBank/DDBJ whole genome shotgun (WGS) entry which is preliminary data.</text>
</comment>
<organism evidence="1 2">
    <name type="scientific">Desulfomonile tiedjei</name>
    <dbReference type="NCBI Taxonomy" id="2358"/>
    <lineage>
        <taxon>Bacteria</taxon>
        <taxon>Pseudomonadati</taxon>
        <taxon>Thermodesulfobacteriota</taxon>
        <taxon>Desulfomonilia</taxon>
        <taxon>Desulfomonilales</taxon>
        <taxon>Desulfomonilaceae</taxon>
        <taxon>Desulfomonile</taxon>
    </lineage>
</organism>
<evidence type="ECO:0000313" key="2">
    <source>
        <dbReference type="Proteomes" id="UP000807825"/>
    </source>
</evidence>
<reference evidence="1" key="1">
    <citation type="submission" date="2020-07" db="EMBL/GenBank/DDBJ databases">
        <title>Huge and variable diversity of episymbiotic CPR bacteria and DPANN archaea in groundwater ecosystems.</title>
        <authorList>
            <person name="He C.Y."/>
            <person name="Keren R."/>
            <person name="Whittaker M."/>
            <person name="Farag I.F."/>
            <person name="Doudna J."/>
            <person name="Cate J.H.D."/>
            <person name="Banfield J.F."/>
        </authorList>
    </citation>
    <scope>NUCLEOTIDE SEQUENCE</scope>
    <source>
        <strain evidence="1">NC_groundwater_1664_Pr3_B-0.1um_52_9</strain>
    </source>
</reference>
<evidence type="ECO:0000313" key="1">
    <source>
        <dbReference type="EMBL" id="MBI5249569.1"/>
    </source>
</evidence>
<accession>A0A9D6Z372</accession>
<dbReference type="PANTHER" id="PTHR35866">
    <property type="entry name" value="PUTATIVE-RELATED"/>
    <property type="match status" value="1"/>
</dbReference>